<keyword evidence="4 5" id="KW-0472">Membrane</keyword>
<dbReference type="Pfam" id="PF07690">
    <property type="entry name" value="MFS_1"/>
    <property type="match status" value="1"/>
</dbReference>
<dbReference type="EMBL" id="JACHBF010000006">
    <property type="protein sequence ID" value="MBB6492334.1"/>
    <property type="molecule type" value="Genomic_DNA"/>
</dbReference>
<feature type="domain" description="Major facilitator superfamily (MFS) profile" evidence="6">
    <location>
        <begin position="12"/>
        <end position="464"/>
    </location>
</feature>
<dbReference type="AlphaFoldDB" id="A0A6P1CAK3"/>
<organism evidence="8 9">
    <name type="scientific">Rhizobium tropici</name>
    <dbReference type="NCBI Taxonomy" id="398"/>
    <lineage>
        <taxon>Bacteria</taxon>
        <taxon>Pseudomonadati</taxon>
        <taxon>Pseudomonadota</taxon>
        <taxon>Alphaproteobacteria</taxon>
        <taxon>Hyphomicrobiales</taxon>
        <taxon>Rhizobiaceae</taxon>
        <taxon>Rhizobium/Agrobacterium group</taxon>
        <taxon>Rhizobium</taxon>
    </lineage>
</organism>
<evidence type="ECO:0000256" key="3">
    <source>
        <dbReference type="ARBA" id="ARBA00022989"/>
    </source>
</evidence>
<keyword evidence="10" id="KW-1185">Reference proteome</keyword>
<feature type="transmembrane region" description="Helical" evidence="5">
    <location>
        <begin position="436"/>
        <end position="460"/>
    </location>
</feature>
<evidence type="ECO:0000256" key="4">
    <source>
        <dbReference type="ARBA" id="ARBA00023136"/>
    </source>
</evidence>
<feature type="transmembrane region" description="Helical" evidence="5">
    <location>
        <begin position="338"/>
        <end position="357"/>
    </location>
</feature>
<comment type="caution">
    <text evidence="8">The sequence shown here is derived from an EMBL/GenBank/DDBJ whole genome shotgun (WGS) entry which is preliminary data.</text>
</comment>
<dbReference type="Gene3D" id="1.20.1720.10">
    <property type="entry name" value="Multidrug resistance protein D"/>
    <property type="match status" value="1"/>
</dbReference>
<dbReference type="InterPro" id="IPR036259">
    <property type="entry name" value="MFS_trans_sf"/>
</dbReference>
<dbReference type="CDD" id="cd17321">
    <property type="entry name" value="MFS_MMR_MDR_like"/>
    <property type="match status" value="1"/>
</dbReference>
<feature type="transmembrane region" description="Helical" evidence="5">
    <location>
        <begin position="110"/>
        <end position="128"/>
    </location>
</feature>
<evidence type="ECO:0000313" key="7">
    <source>
        <dbReference type="EMBL" id="MBB6492334.1"/>
    </source>
</evidence>
<feature type="transmembrane region" description="Helical" evidence="5">
    <location>
        <begin position="199"/>
        <end position="222"/>
    </location>
</feature>
<dbReference type="Gene3D" id="1.20.1250.20">
    <property type="entry name" value="MFS general substrate transporter like domains"/>
    <property type="match status" value="1"/>
</dbReference>
<accession>A0A6P1CAK3</accession>
<dbReference type="Proteomes" id="UP000526625">
    <property type="component" value="Unassembled WGS sequence"/>
</dbReference>
<feature type="transmembrane region" description="Helical" evidence="5">
    <location>
        <begin position="369"/>
        <end position="392"/>
    </location>
</feature>
<dbReference type="RefSeq" id="WP_051043365.1">
    <property type="nucleotide sequence ID" value="NZ_JAADZA010000024.1"/>
</dbReference>
<feature type="transmembrane region" description="Helical" evidence="5">
    <location>
        <begin position="167"/>
        <end position="187"/>
    </location>
</feature>
<feature type="transmembrane region" description="Helical" evidence="5">
    <location>
        <begin position="413"/>
        <end position="430"/>
    </location>
</feature>
<dbReference type="PANTHER" id="PTHR42718:SF39">
    <property type="entry name" value="ACTINORHODIN TRANSPORTER-RELATED"/>
    <property type="match status" value="1"/>
</dbReference>
<comment type="subcellular location">
    <subcellularLocation>
        <location evidence="1">Membrane</location>
        <topology evidence="1">Multi-pass membrane protein</topology>
    </subcellularLocation>
</comment>
<protein>
    <submittedName>
        <fullName evidence="7">MFS family permease</fullName>
    </submittedName>
    <submittedName>
        <fullName evidence="8">MFS transporter</fullName>
    </submittedName>
</protein>
<name>A0A6P1CAK3_RHITR</name>
<dbReference type="Proteomes" id="UP000471190">
    <property type="component" value="Unassembled WGS sequence"/>
</dbReference>
<gene>
    <name evidence="7" type="ORF">GGD45_002740</name>
    <name evidence="8" type="ORF">GXW80_19660</name>
</gene>
<dbReference type="PANTHER" id="PTHR42718">
    <property type="entry name" value="MAJOR FACILITATOR SUPERFAMILY MULTIDRUG TRANSPORTER MFSC"/>
    <property type="match status" value="1"/>
</dbReference>
<evidence type="ECO:0000256" key="1">
    <source>
        <dbReference type="ARBA" id="ARBA00004141"/>
    </source>
</evidence>
<dbReference type="EMBL" id="JAADZA010000024">
    <property type="protein sequence ID" value="NEV13212.1"/>
    <property type="molecule type" value="Genomic_DNA"/>
</dbReference>
<evidence type="ECO:0000313" key="8">
    <source>
        <dbReference type="EMBL" id="NEV13212.1"/>
    </source>
</evidence>
<evidence type="ECO:0000313" key="10">
    <source>
        <dbReference type="Proteomes" id="UP000526625"/>
    </source>
</evidence>
<reference evidence="7 10" key="2">
    <citation type="submission" date="2020-08" db="EMBL/GenBank/DDBJ databases">
        <title>Genomic Encyclopedia of Type Strains, Phase IV (KMG-V): Genome sequencing to study the core and pangenomes of soil and plant-associated prokaryotes.</title>
        <authorList>
            <person name="Whitman W."/>
        </authorList>
    </citation>
    <scope>NUCLEOTIDE SEQUENCE [LARGE SCALE GENOMIC DNA]</scope>
    <source>
        <strain evidence="7 10">SEMIA 4059</strain>
    </source>
</reference>
<feature type="transmembrane region" description="Helical" evidence="5">
    <location>
        <begin position="309"/>
        <end position="326"/>
    </location>
</feature>
<evidence type="ECO:0000256" key="2">
    <source>
        <dbReference type="ARBA" id="ARBA00022692"/>
    </source>
</evidence>
<evidence type="ECO:0000313" key="9">
    <source>
        <dbReference type="Proteomes" id="UP000471190"/>
    </source>
</evidence>
<dbReference type="GO" id="GO:0016020">
    <property type="term" value="C:membrane"/>
    <property type="evidence" value="ECO:0007669"/>
    <property type="project" value="UniProtKB-SubCell"/>
</dbReference>
<dbReference type="GO" id="GO:0022857">
    <property type="term" value="F:transmembrane transporter activity"/>
    <property type="evidence" value="ECO:0007669"/>
    <property type="project" value="InterPro"/>
</dbReference>
<dbReference type="PROSITE" id="PS50850">
    <property type="entry name" value="MFS"/>
    <property type="match status" value="1"/>
</dbReference>
<evidence type="ECO:0000259" key="6">
    <source>
        <dbReference type="PROSITE" id="PS50850"/>
    </source>
</evidence>
<sequence length="484" mass="51128">MSSAPIRLGQFGLLILLAGQLLLQLDFSIINVGLAAISASLHAGETELELFVAAYGVAFAVCLAMGARLGDNFGRRRMFGLAVLLFCLASLLCGLATSVTFLIVARALQGIAAALMVPQVLATIHVSLTGRDHARAVSLYSAIGGIAFIVGQVLGGFLISANIAGSGWRSIFLINLPVCILILISVWRHVPETRGQGRVPVDWSGMITLALLTLSVLLPTALGPSLHWNWLCLLSFVPILPLVALLWRIQRSKEARGAFPILPPSLTRISSMRFGGLIAILFFTCWSGFMFVFALTLQAGAGLTPLQSGNALIALGGSYFASAAFVTPRLANVRRELMLAMGCVIQMSGLALLIVTLETVWPRPGVINLIPSTVLIGFGQALIVNSFYRLGLADVPHEHAGAGSAMLATMQQVSLGLGPAILGAVFAQVLQYSSAYLSAGVTAIAVELGLMAILLVATLLRLARQRSRPDEDSEIGDALIVAPE</sequence>
<feature type="transmembrane region" description="Helical" evidence="5">
    <location>
        <begin position="274"/>
        <end position="297"/>
    </location>
</feature>
<feature type="transmembrane region" description="Helical" evidence="5">
    <location>
        <begin position="228"/>
        <end position="247"/>
    </location>
</feature>
<reference evidence="8 9" key="1">
    <citation type="submission" date="2020-02" db="EMBL/GenBank/DDBJ databases">
        <title>Draft genome sequence of Rhizobium tropici.</title>
        <authorList>
            <person name="Khayi S."/>
            <person name="Jemo M."/>
        </authorList>
    </citation>
    <scope>NUCLEOTIDE SEQUENCE [LARGE SCALE GENOMIC DNA]</scope>
    <source>
        <strain evidence="8 9">A12</strain>
    </source>
</reference>
<feature type="transmembrane region" description="Helical" evidence="5">
    <location>
        <begin position="81"/>
        <end position="104"/>
    </location>
</feature>
<dbReference type="InterPro" id="IPR011701">
    <property type="entry name" value="MFS"/>
</dbReference>
<dbReference type="SUPFAM" id="SSF103473">
    <property type="entry name" value="MFS general substrate transporter"/>
    <property type="match status" value="1"/>
</dbReference>
<dbReference type="InterPro" id="IPR020846">
    <property type="entry name" value="MFS_dom"/>
</dbReference>
<proteinExistence type="predicted"/>
<keyword evidence="3 5" id="KW-1133">Transmembrane helix</keyword>
<feature type="transmembrane region" description="Helical" evidence="5">
    <location>
        <begin position="51"/>
        <end position="69"/>
    </location>
</feature>
<feature type="transmembrane region" description="Helical" evidence="5">
    <location>
        <begin position="140"/>
        <end position="161"/>
    </location>
</feature>
<evidence type="ECO:0000256" key="5">
    <source>
        <dbReference type="SAM" id="Phobius"/>
    </source>
</evidence>
<keyword evidence="2 5" id="KW-0812">Transmembrane</keyword>